<evidence type="ECO:0000256" key="1">
    <source>
        <dbReference type="SAM" id="Phobius"/>
    </source>
</evidence>
<proteinExistence type="predicted"/>
<keyword evidence="1" id="KW-0812">Transmembrane</keyword>
<sequence length="102" mass="11214">MKAPDLKGTIAFISSFTDLFMLFAAFAIVMLTFIAIWQIGFKGKKPVKVFTQYFVRVLSLWLISSCLIVVVAAHLMSSLWDGILLVIDMVGDKLAEAAKGAL</sequence>
<dbReference type="EMBL" id="JACEIP010000045">
    <property type="protein sequence ID" value="MBA4544539.1"/>
    <property type="molecule type" value="Genomic_DNA"/>
</dbReference>
<accession>A0A7W1XDG1</accession>
<protein>
    <submittedName>
        <fullName evidence="2">Uncharacterized protein</fullName>
    </submittedName>
</protein>
<keyword evidence="3" id="KW-1185">Reference proteome</keyword>
<comment type="caution">
    <text evidence="2">The sequence shown here is derived from an EMBL/GenBank/DDBJ whole genome shotgun (WGS) entry which is preliminary data.</text>
</comment>
<evidence type="ECO:0000313" key="2">
    <source>
        <dbReference type="EMBL" id="MBA4544539.1"/>
    </source>
</evidence>
<feature type="transmembrane region" description="Helical" evidence="1">
    <location>
        <begin position="20"/>
        <end position="41"/>
    </location>
</feature>
<dbReference type="Proteomes" id="UP000530514">
    <property type="component" value="Unassembled WGS sequence"/>
</dbReference>
<dbReference type="AlphaFoldDB" id="A0A7W1XDG1"/>
<gene>
    <name evidence="2" type="ORF">H1164_17050</name>
</gene>
<organism evidence="2 3">
    <name type="scientific">Thermoactinomyces daqus</name>
    <dbReference type="NCBI Taxonomy" id="1329516"/>
    <lineage>
        <taxon>Bacteria</taxon>
        <taxon>Bacillati</taxon>
        <taxon>Bacillota</taxon>
        <taxon>Bacilli</taxon>
        <taxon>Bacillales</taxon>
        <taxon>Thermoactinomycetaceae</taxon>
        <taxon>Thermoactinomyces</taxon>
    </lineage>
</organism>
<evidence type="ECO:0000313" key="3">
    <source>
        <dbReference type="Proteomes" id="UP000530514"/>
    </source>
</evidence>
<name>A0A7W1XDG1_9BACL</name>
<feature type="transmembrane region" description="Helical" evidence="1">
    <location>
        <begin position="53"/>
        <end position="76"/>
    </location>
</feature>
<dbReference type="RefSeq" id="WP_033102032.1">
    <property type="nucleotide sequence ID" value="NZ_JACEIP010000045.1"/>
</dbReference>
<reference evidence="2 3" key="1">
    <citation type="submission" date="2020-07" db="EMBL/GenBank/DDBJ databases">
        <authorList>
            <person name="Feng H."/>
        </authorList>
    </citation>
    <scope>NUCLEOTIDE SEQUENCE [LARGE SCALE GENOMIC DNA]</scope>
    <source>
        <strain evidence="3">s-11</strain>
    </source>
</reference>
<keyword evidence="1" id="KW-0472">Membrane</keyword>
<keyword evidence="1" id="KW-1133">Transmembrane helix</keyword>